<name>A0ABP5E5A3_9MICO</name>
<protein>
    <recommendedName>
        <fullName evidence="1">Aminoglycoside phosphotransferase domain-containing protein</fullName>
    </recommendedName>
</protein>
<reference evidence="3" key="1">
    <citation type="journal article" date="2019" name="Int. J. Syst. Evol. Microbiol.">
        <title>The Global Catalogue of Microorganisms (GCM) 10K type strain sequencing project: providing services to taxonomists for standard genome sequencing and annotation.</title>
        <authorList>
            <consortium name="The Broad Institute Genomics Platform"/>
            <consortium name="The Broad Institute Genome Sequencing Center for Infectious Disease"/>
            <person name="Wu L."/>
            <person name="Ma J."/>
        </authorList>
    </citation>
    <scope>NUCLEOTIDE SEQUENCE [LARGE SCALE GENOMIC DNA]</scope>
    <source>
        <strain evidence="3">JCM 15628</strain>
    </source>
</reference>
<keyword evidence="3" id="KW-1185">Reference proteome</keyword>
<dbReference type="Gene3D" id="3.90.1200.10">
    <property type="match status" value="1"/>
</dbReference>
<organism evidence="2 3">
    <name type="scientific">Terrabacter lapilli</name>
    <dbReference type="NCBI Taxonomy" id="436231"/>
    <lineage>
        <taxon>Bacteria</taxon>
        <taxon>Bacillati</taxon>
        <taxon>Actinomycetota</taxon>
        <taxon>Actinomycetes</taxon>
        <taxon>Micrococcales</taxon>
        <taxon>Intrasporangiaceae</taxon>
        <taxon>Terrabacter</taxon>
    </lineage>
</organism>
<accession>A0ABP5E5A3</accession>
<dbReference type="EMBL" id="BAAAPU010000011">
    <property type="protein sequence ID" value="GAA1991367.1"/>
    <property type="molecule type" value="Genomic_DNA"/>
</dbReference>
<evidence type="ECO:0000259" key="1">
    <source>
        <dbReference type="Pfam" id="PF01636"/>
    </source>
</evidence>
<dbReference type="InterPro" id="IPR011009">
    <property type="entry name" value="Kinase-like_dom_sf"/>
</dbReference>
<sequence>MPSAASQPGPAVVVPDVARGAVPGSEIGAGPEAAAVVGGAVEAVALPLPAPGWGGSDAVAALELARPHLPVEVGDAGEVLGLLTTVVLGAGVHVVKVYPPGTDAAHLDRIHAALAGSRTATTALVPSVVTPHGVVTVAPRLAGGPPVTWPEVGALLRDFHTEHADADVALWSPLSRLESQVAVLPEEDAEVLRSARDGLLSALAGVRSELGYGVIHGDVSPSNVMHDGTRAALIDLDWVAVAPREYDLASASRRFRAGELDRGTYRDFCTAYDHDVLGWEGLPLLDRIADLAGVVFRIWDCRHHGRDLDWLPAELELWGTPL</sequence>
<gene>
    <name evidence="2" type="ORF">GCM10009817_36850</name>
</gene>
<dbReference type="SUPFAM" id="SSF56112">
    <property type="entry name" value="Protein kinase-like (PK-like)"/>
    <property type="match status" value="1"/>
</dbReference>
<dbReference type="Proteomes" id="UP001500013">
    <property type="component" value="Unassembled WGS sequence"/>
</dbReference>
<evidence type="ECO:0000313" key="3">
    <source>
        <dbReference type="Proteomes" id="UP001500013"/>
    </source>
</evidence>
<dbReference type="Pfam" id="PF01636">
    <property type="entry name" value="APH"/>
    <property type="match status" value="1"/>
</dbReference>
<feature type="domain" description="Aminoglycoside phosphotransferase" evidence="1">
    <location>
        <begin position="92"/>
        <end position="277"/>
    </location>
</feature>
<dbReference type="RefSeq" id="WP_344066148.1">
    <property type="nucleotide sequence ID" value="NZ_BAAAPU010000011.1"/>
</dbReference>
<evidence type="ECO:0000313" key="2">
    <source>
        <dbReference type="EMBL" id="GAA1991367.1"/>
    </source>
</evidence>
<proteinExistence type="predicted"/>
<comment type="caution">
    <text evidence="2">The sequence shown here is derived from an EMBL/GenBank/DDBJ whole genome shotgun (WGS) entry which is preliminary data.</text>
</comment>
<dbReference type="InterPro" id="IPR002575">
    <property type="entry name" value="Aminoglycoside_PTrfase"/>
</dbReference>